<organism evidence="6 7">
    <name type="scientific">Batillaria attramentaria</name>
    <dbReference type="NCBI Taxonomy" id="370345"/>
    <lineage>
        <taxon>Eukaryota</taxon>
        <taxon>Metazoa</taxon>
        <taxon>Spiralia</taxon>
        <taxon>Lophotrochozoa</taxon>
        <taxon>Mollusca</taxon>
        <taxon>Gastropoda</taxon>
        <taxon>Caenogastropoda</taxon>
        <taxon>Sorbeoconcha</taxon>
        <taxon>Cerithioidea</taxon>
        <taxon>Batillariidae</taxon>
        <taxon>Batillaria</taxon>
    </lineage>
</organism>
<dbReference type="Pfam" id="PF13920">
    <property type="entry name" value="zf-C3HC4_3"/>
    <property type="match status" value="1"/>
</dbReference>
<keyword evidence="1 3" id="KW-0479">Metal-binding</keyword>
<evidence type="ECO:0000256" key="2">
    <source>
        <dbReference type="ARBA" id="ARBA00022833"/>
    </source>
</evidence>
<protein>
    <recommendedName>
        <fullName evidence="5">RING-type domain-containing protein</fullName>
    </recommendedName>
</protein>
<evidence type="ECO:0000313" key="6">
    <source>
        <dbReference type="EMBL" id="KAK7494703.1"/>
    </source>
</evidence>
<accession>A0ABD0L640</accession>
<dbReference type="AlphaFoldDB" id="A0ABD0L640"/>
<dbReference type="PANTHER" id="PTHR46519:SF2">
    <property type="entry name" value="RING_U-BOX SUPERFAMILY PROTEIN"/>
    <property type="match status" value="1"/>
</dbReference>
<proteinExistence type="predicted"/>
<feature type="compositionally biased region" description="Low complexity" evidence="4">
    <location>
        <begin position="31"/>
        <end position="42"/>
    </location>
</feature>
<dbReference type="PANTHER" id="PTHR46519">
    <property type="entry name" value="RING/U-BOX SUPERFAMILY PROTEIN"/>
    <property type="match status" value="1"/>
</dbReference>
<keyword evidence="7" id="KW-1185">Reference proteome</keyword>
<feature type="region of interest" description="Disordered" evidence="4">
    <location>
        <begin position="1"/>
        <end position="42"/>
    </location>
</feature>
<dbReference type="SUPFAM" id="SSF57850">
    <property type="entry name" value="RING/U-box"/>
    <property type="match status" value="1"/>
</dbReference>
<dbReference type="PROSITE" id="PS50089">
    <property type="entry name" value="ZF_RING_2"/>
    <property type="match status" value="1"/>
</dbReference>
<evidence type="ECO:0000256" key="4">
    <source>
        <dbReference type="SAM" id="MobiDB-lite"/>
    </source>
</evidence>
<evidence type="ECO:0000259" key="5">
    <source>
        <dbReference type="PROSITE" id="PS50089"/>
    </source>
</evidence>
<dbReference type="EMBL" id="JACVVK020000081">
    <property type="protein sequence ID" value="KAK7494703.1"/>
    <property type="molecule type" value="Genomic_DNA"/>
</dbReference>
<keyword evidence="2" id="KW-0862">Zinc</keyword>
<evidence type="ECO:0000256" key="1">
    <source>
        <dbReference type="ARBA" id="ARBA00022771"/>
    </source>
</evidence>
<feature type="domain" description="RING-type" evidence="5">
    <location>
        <begin position="416"/>
        <end position="456"/>
    </location>
</feature>
<dbReference type="GO" id="GO:0008270">
    <property type="term" value="F:zinc ion binding"/>
    <property type="evidence" value="ECO:0007669"/>
    <property type="project" value="UniProtKB-KW"/>
</dbReference>
<evidence type="ECO:0000256" key="3">
    <source>
        <dbReference type="PROSITE-ProRule" id="PRU00175"/>
    </source>
</evidence>
<keyword evidence="1 3" id="KW-0863">Zinc-finger</keyword>
<dbReference type="InterPro" id="IPR001841">
    <property type="entry name" value="Znf_RING"/>
</dbReference>
<feature type="compositionally biased region" description="Polar residues" evidence="4">
    <location>
        <begin position="8"/>
        <end position="17"/>
    </location>
</feature>
<evidence type="ECO:0000313" key="7">
    <source>
        <dbReference type="Proteomes" id="UP001519460"/>
    </source>
</evidence>
<sequence>MAEAHQATPVSEDSSGSDAELSSRESLEMSADMNGANGADDAGLQRFLQQQRRDLMFELRRISHGERPVTGQNNRENIASFMAKHLQEPSGADSGKENVPANVDAVEEHRPEAVVVEVQGVFEQRRVSSMLQTQSFRRHLENIIRGSIASARRPAPLRTRASEPPRPSTPVQRNAASAAAQSDRGSSFSSASGSSNEAAAADTDRVPSPQHPNQQVPAAPPLPTPAREPGVRDRGGEGQLWNSISQVQHEEMVYEISELLHRRLVSTTLGSEFRGLMEVHLQNHLQQTGTDGEAVAEFIRTIPQSDLHIPNDFSHLGIAPGPRDDNSDNMSITGISATAVPYTQTNLHLNREIQSLKAQMEEMKNMMRLSFDLQMDIQRAIRQEVAAALASVTAQGATAAAAQPEVRSTPVNDTHCLICLENHSDSVLYQCGHMCVCFTCGKNLITRGNGKCPVCRAPIKDIIRAYKTNIE</sequence>
<dbReference type="CDD" id="cd16647">
    <property type="entry name" value="mRING-HC-C3HC5_NEU1"/>
    <property type="match status" value="1"/>
</dbReference>
<dbReference type="SMART" id="SM00184">
    <property type="entry name" value="RING"/>
    <property type="match status" value="1"/>
</dbReference>
<dbReference type="Proteomes" id="UP001519460">
    <property type="component" value="Unassembled WGS sequence"/>
</dbReference>
<comment type="caution">
    <text evidence="6">The sequence shown here is derived from an EMBL/GenBank/DDBJ whole genome shotgun (WGS) entry which is preliminary data.</text>
</comment>
<name>A0ABD0L640_9CAEN</name>
<dbReference type="InterPro" id="IPR013083">
    <property type="entry name" value="Znf_RING/FYVE/PHD"/>
</dbReference>
<gene>
    <name evidence="6" type="ORF">BaRGS_00014101</name>
</gene>
<feature type="compositionally biased region" description="Low complexity" evidence="4">
    <location>
        <begin position="179"/>
        <end position="201"/>
    </location>
</feature>
<reference evidence="6 7" key="1">
    <citation type="journal article" date="2023" name="Sci. Data">
        <title>Genome assembly of the Korean intertidal mud-creeper Batillaria attramentaria.</title>
        <authorList>
            <person name="Patra A.K."/>
            <person name="Ho P.T."/>
            <person name="Jun S."/>
            <person name="Lee S.J."/>
            <person name="Kim Y."/>
            <person name="Won Y.J."/>
        </authorList>
    </citation>
    <scope>NUCLEOTIDE SEQUENCE [LARGE SCALE GENOMIC DNA]</scope>
    <source>
        <strain evidence="6">Wonlab-2016</strain>
    </source>
</reference>
<dbReference type="Gene3D" id="3.30.40.10">
    <property type="entry name" value="Zinc/RING finger domain, C3HC4 (zinc finger)"/>
    <property type="match status" value="1"/>
</dbReference>
<feature type="region of interest" description="Disordered" evidence="4">
    <location>
        <begin position="147"/>
        <end position="238"/>
    </location>
</feature>